<proteinExistence type="predicted"/>
<evidence type="ECO:0000313" key="4">
    <source>
        <dbReference type="EMBL" id="KAF5404719.1"/>
    </source>
</evidence>
<dbReference type="GO" id="GO:0005829">
    <property type="term" value="C:cytosol"/>
    <property type="evidence" value="ECO:0007669"/>
    <property type="project" value="TreeGrafter"/>
</dbReference>
<keyword evidence="5" id="KW-1185">Reference proteome</keyword>
<dbReference type="PANTHER" id="PTHR24078">
    <property type="entry name" value="DNAJ HOMOLOG SUBFAMILY C MEMBER"/>
    <property type="match status" value="1"/>
</dbReference>
<evidence type="ECO:0000256" key="2">
    <source>
        <dbReference type="SAM" id="MobiDB-lite"/>
    </source>
</evidence>
<feature type="domain" description="Chaperone DnaJ C-terminal" evidence="3">
    <location>
        <begin position="153"/>
        <end position="313"/>
    </location>
</feature>
<feature type="region of interest" description="Disordered" evidence="2">
    <location>
        <begin position="122"/>
        <end position="143"/>
    </location>
</feature>
<dbReference type="InterPro" id="IPR051339">
    <property type="entry name" value="DnaJ_subfamily_B"/>
</dbReference>
<evidence type="ECO:0000313" key="5">
    <source>
        <dbReference type="Proteomes" id="UP000748531"/>
    </source>
</evidence>
<reference evidence="4" key="1">
    <citation type="submission" date="2019-05" db="EMBL/GenBank/DDBJ databases">
        <title>Annotation for the trematode Paragonimus heterotremus.</title>
        <authorList>
            <person name="Choi Y.-J."/>
        </authorList>
    </citation>
    <scope>NUCLEOTIDE SEQUENCE</scope>
    <source>
        <strain evidence="4">LC</strain>
    </source>
</reference>
<name>A0A8J4TH30_9TREM</name>
<dbReference type="OrthoDB" id="550424at2759"/>
<dbReference type="Pfam" id="PF01556">
    <property type="entry name" value="DnaJ_C"/>
    <property type="match status" value="1"/>
</dbReference>
<dbReference type="SUPFAM" id="SSF49493">
    <property type="entry name" value="HSP40/DnaJ peptide-binding domain"/>
    <property type="match status" value="1"/>
</dbReference>
<dbReference type="GO" id="GO:0051082">
    <property type="term" value="F:unfolded protein binding"/>
    <property type="evidence" value="ECO:0007669"/>
    <property type="project" value="InterPro"/>
</dbReference>
<keyword evidence="1" id="KW-0143">Chaperone</keyword>
<dbReference type="InterPro" id="IPR008971">
    <property type="entry name" value="HSP40/DnaJ_pept-bd"/>
</dbReference>
<dbReference type="AlphaFoldDB" id="A0A8J4TH30"/>
<feature type="compositionally biased region" description="Low complexity" evidence="2">
    <location>
        <begin position="124"/>
        <end position="143"/>
    </location>
</feature>
<protein>
    <recommendedName>
        <fullName evidence="3">Chaperone DnaJ C-terminal domain-containing protein</fullName>
    </recommendedName>
</protein>
<dbReference type="InterPro" id="IPR002939">
    <property type="entry name" value="DnaJ_C"/>
</dbReference>
<sequence length="339" mass="37524">MEEDCYTTAQVSNRASYARIKRAQQRLAVQCYATLNGLESLESRLSRTLLDYAVPSSDAVSNVTCNAIKRKTQPTRAVTVLHNENTENLDCCYSLPNQPRTCRPWSLDRDNATKKRRSEIQVLSTSSAEAQTTTAPSTTMTYEANSQPKPLYVKLDSVKPCSTKRMRVTRQRECPSGGGIHKERETFLCVRVPSAYSSKSTRLSYPNEGDLRIGIESTDILYKTNKNEHVLFRRSGDDLYSRITIGIRLALLGGQVMINGLNGDILTLHVPQNTATGDQYRIIGAGLPLSPAKSNRSVDTHGDLVIVFHVSMPDSPLPQEVLHQLGALLPTLTPRQSSA</sequence>
<gene>
    <name evidence="4" type="ORF">PHET_01924</name>
</gene>
<comment type="caution">
    <text evidence="4">The sequence shown here is derived from an EMBL/GenBank/DDBJ whole genome shotgun (WGS) entry which is preliminary data.</text>
</comment>
<dbReference type="EMBL" id="LUCH01000612">
    <property type="protein sequence ID" value="KAF5404719.1"/>
    <property type="molecule type" value="Genomic_DNA"/>
</dbReference>
<evidence type="ECO:0000259" key="3">
    <source>
        <dbReference type="Pfam" id="PF01556"/>
    </source>
</evidence>
<dbReference type="PANTHER" id="PTHR24078:SF553">
    <property type="entry name" value="DNAJ HOMOLOG SUBFAMILY B MEMBER 5"/>
    <property type="match status" value="1"/>
</dbReference>
<evidence type="ECO:0000256" key="1">
    <source>
        <dbReference type="ARBA" id="ARBA00023186"/>
    </source>
</evidence>
<dbReference type="Gene3D" id="2.60.260.20">
    <property type="entry name" value="Urease metallochaperone UreE, N-terminal domain"/>
    <property type="match status" value="1"/>
</dbReference>
<organism evidence="4 5">
    <name type="scientific">Paragonimus heterotremus</name>
    <dbReference type="NCBI Taxonomy" id="100268"/>
    <lineage>
        <taxon>Eukaryota</taxon>
        <taxon>Metazoa</taxon>
        <taxon>Spiralia</taxon>
        <taxon>Lophotrochozoa</taxon>
        <taxon>Platyhelminthes</taxon>
        <taxon>Trematoda</taxon>
        <taxon>Digenea</taxon>
        <taxon>Plagiorchiida</taxon>
        <taxon>Troglotremata</taxon>
        <taxon>Troglotrematidae</taxon>
        <taxon>Paragonimus</taxon>
    </lineage>
</organism>
<accession>A0A8J4TH30</accession>
<dbReference type="GO" id="GO:0006457">
    <property type="term" value="P:protein folding"/>
    <property type="evidence" value="ECO:0007669"/>
    <property type="project" value="InterPro"/>
</dbReference>
<dbReference type="Proteomes" id="UP000748531">
    <property type="component" value="Unassembled WGS sequence"/>
</dbReference>
<dbReference type="GO" id="GO:0051087">
    <property type="term" value="F:protein-folding chaperone binding"/>
    <property type="evidence" value="ECO:0007669"/>
    <property type="project" value="TreeGrafter"/>
</dbReference>